<evidence type="ECO:0000313" key="2">
    <source>
        <dbReference type="EMBL" id="OGC54194.1"/>
    </source>
</evidence>
<feature type="region of interest" description="Disordered" evidence="1">
    <location>
        <begin position="1"/>
        <end position="31"/>
    </location>
</feature>
<dbReference type="EMBL" id="MEVC01000023">
    <property type="protein sequence ID" value="OGC54194.1"/>
    <property type="molecule type" value="Genomic_DNA"/>
</dbReference>
<sequence>MGELIPFPQTPPEPIPPHQPEPGEEPPENVIFPDKFQQKTEEEEKGIQLLPEDGKELARKEAAEFLDIWGKVLQRTGGKPKTTTADGWDYHDQDSDWSVDISQTDPQEDNEGVITVRLREKEGAKQTLTSLKIGSSYYGDSMKLRRERVDILRQEQTGKKLGSFEPWEASVVVLYDEEGEIIGAGRNKSDEGLKIAHRLAEKVVEKIS</sequence>
<dbReference type="AlphaFoldDB" id="A0A1F4VAJ9"/>
<organism evidence="2 3">
    <name type="scientific">candidate division WWE3 bacterium RIFCSPHIGHO2_01_FULL_48_15</name>
    <dbReference type="NCBI Taxonomy" id="1802619"/>
    <lineage>
        <taxon>Bacteria</taxon>
        <taxon>Katanobacteria</taxon>
    </lineage>
</organism>
<feature type="region of interest" description="Disordered" evidence="1">
    <location>
        <begin position="76"/>
        <end position="110"/>
    </location>
</feature>
<reference evidence="2 3" key="1">
    <citation type="journal article" date="2016" name="Nat. Commun.">
        <title>Thousands of microbial genomes shed light on interconnected biogeochemical processes in an aquifer system.</title>
        <authorList>
            <person name="Anantharaman K."/>
            <person name="Brown C.T."/>
            <person name="Hug L.A."/>
            <person name="Sharon I."/>
            <person name="Castelle C.J."/>
            <person name="Probst A.J."/>
            <person name="Thomas B.C."/>
            <person name="Singh A."/>
            <person name="Wilkins M.J."/>
            <person name="Karaoz U."/>
            <person name="Brodie E.L."/>
            <person name="Williams K.H."/>
            <person name="Hubbard S.S."/>
            <person name="Banfield J.F."/>
        </authorList>
    </citation>
    <scope>NUCLEOTIDE SEQUENCE [LARGE SCALE GENOMIC DNA]</scope>
</reference>
<proteinExistence type="predicted"/>
<evidence type="ECO:0000313" key="3">
    <source>
        <dbReference type="Proteomes" id="UP000179005"/>
    </source>
</evidence>
<name>A0A1F4VAJ9_UNCKA</name>
<gene>
    <name evidence="2" type="ORF">A2797_00190</name>
</gene>
<feature type="compositionally biased region" description="Pro residues" evidence="1">
    <location>
        <begin position="8"/>
        <end position="20"/>
    </location>
</feature>
<comment type="caution">
    <text evidence="2">The sequence shown here is derived from an EMBL/GenBank/DDBJ whole genome shotgun (WGS) entry which is preliminary data.</text>
</comment>
<dbReference type="Proteomes" id="UP000179005">
    <property type="component" value="Unassembled WGS sequence"/>
</dbReference>
<accession>A0A1F4VAJ9</accession>
<protein>
    <submittedName>
        <fullName evidence="2">Uncharacterized protein</fullName>
    </submittedName>
</protein>
<evidence type="ECO:0000256" key="1">
    <source>
        <dbReference type="SAM" id="MobiDB-lite"/>
    </source>
</evidence>